<dbReference type="PANTHER" id="PTHR28620">
    <property type="entry name" value="CENTROMERE PROTEIN V"/>
    <property type="match status" value="1"/>
</dbReference>
<sequence length="142" mass="16073">MFSATAAPPENPAVIPTVSISSNETSLTGTCHCGRIEFQLPHKPEYINECLCTACYKYGALWGYFPRKDVEISVKEGATHERYFREDSDGHMSFARCSYCGVATNWQGEGEEHGKPERKMGVNMRLFERGEWEGVERRVVTK</sequence>
<dbReference type="PROSITE" id="PS51891">
    <property type="entry name" value="CENP_V_GFA"/>
    <property type="match status" value="1"/>
</dbReference>
<evidence type="ECO:0000259" key="4">
    <source>
        <dbReference type="PROSITE" id="PS51891"/>
    </source>
</evidence>
<gene>
    <name evidence="5" type="ORF">B0H66DRAFT_607621</name>
</gene>
<dbReference type="Proteomes" id="UP001283341">
    <property type="component" value="Unassembled WGS sequence"/>
</dbReference>
<evidence type="ECO:0000256" key="2">
    <source>
        <dbReference type="ARBA" id="ARBA00022723"/>
    </source>
</evidence>
<dbReference type="SUPFAM" id="SSF51316">
    <property type="entry name" value="Mss4-like"/>
    <property type="match status" value="1"/>
</dbReference>
<evidence type="ECO:0000256" key="1">
    <source>
        <dbReference type="ARBA" id="ARBA00005495"/>
    </source>
</evidence>
<dbReference type="InterPro" id="IPR011057">
    <property type="entry name" value="Mss4-like_sf"/>
</dbReference>
<evidence type="ECO:0000256" key="3">
    <source>
        <dbReference type="ARBA" id="ARBA00022833"/>
    </source>
</evidence>
<proteinExistence type="inferred from homology"/>
<dbReference type="GO" id="GO:0016846">
    <property type="term" value="F:carbon-sulfur lyase activity"/>
    <property type="evidence" value="ECO:0007669"/>
    <property type="project" value="InterPro"/>
</dbReference>
<evidence type="ECO:0000313" key="5">
    <source>
        <dbReference type="EMBL" id="KAK3314397.1"/>
    </source>
</evidence>
<dbReference type="Gene3D" id="2.170.150.70">
    <property type="match status" value="1"/>
</dbReference>
<keyword evidence="3" id="KW-0862">Zinc</keyword>
<keyword evidence="2" id="KW-0479">Metal-binding</keyword>
<dbReference type="AlphaFoldDB" id="A0AAE0HXL6"/>
<evidence type="ECO:0000313" key="6">
    <source>
        <dbReference type="Proteomes" id="UP001283341"/>
    </source>
</evidence>
<accession>A0AAE0HXL6</accession>
<dbReference type="GO" id="GO:0046872">
    <property type="term" value="F:metal ion binding"/>
    <property type="evidence" value="ECO:0007669"/>
    <property type="project" value="UniProtKB-KW"/>
</dbReference>
<keyword evidence="6" id="KW-1185">Reference proteome</keyword>
<feature type="domain" description="CENP-V/GFA" evidence="4">
    <location>
        <begin position="27"/>
        <end position="133"/>
    </location>
</feature>
<dbReference type="InterPro" id="IPR052355">
    <property type="entry name" value="CENP-V-like"/>
</dbReference>
<reference evidence="5" key="1">
    <citation type="journal article" date="2023" name="Mol. Phylogenet. Evol.">
        <title>Genome-scale phylogeny and comparative genomics of the fungal order Sordariales.</title>
        <authorList>
            <person name="Hensen N."/>
            <person name="Bonometti L."/>
            <person name="Westerberg I."/>
            <person name="Brannstrom I.O."/>
            <person name="Guillou S."/>
            <person name="Cros-Aarteil S."/>
            <person name="Calhoun S."/>
            <person name="Haridas S."/>
            <person name="Kuo A."/>
            <person name="Mondo S."/>
            <person name="Pangilinan J."/>
            <person name="Riley R."/>
            <person name="LaButti K."/>
            <person name="Andreopoulos B."/>
            <person name="Lipzen A."/>
            <person name="Chen C."/>
            <person name="Yan M."/>
            <person name="Daum C."/>
            <person name="Ng V."/>
            <person name="Clum A."/>
            <person name="Steindorff A."/>
            <person name="Ohm R.A."/>
            <person name="Martin F."/>
            <person name="Silar P."/>
            <person name="Natvig D.O."/>
            <person name="Lalanne C."/>
            <person name="Gautier V."/>
            <person name="Ament-Velasquez S.L."/>
            <person name="Kruys A."/>
            <person name="Hutchinson M.I."/>
            <person name="Powell A.J."/>
            <person name="Barry K."/>
            <person name="Miller A.N."/>
            <person name="Grigoriev I.V."/>
            <person name="Debuchy R."/>
            <person name="Gladieux P."/>
            <person name="Hiltunen Thoren M."/>
            <person name="Johannesson H."/>
        </authorList>
    </citation>
    <scope>NUCLEOTIDE SEQUENCE</scope>
    <source>
        <strain evidence="5">CBS 118394</strain>
    </source>
</reference>
<dbReference type="Pfam" id="PF04828">
    <property type="entry name" value="GFA"/>
    <property type="match status" value="1"/>
</dbReference>
<reference evidence="5" key="2">
    <citation type="submission" date="2023-06" db="EMBL/GenBank/DDBJ databases">
        <authorList>
            <consortium name="Lawrence Berkeley National Laboratory"/>
            <person name="Haridas S."/>
            <person name="Hensen N."/>
            <person name="Bonometti L."/>
            <person name="Westerberg I."/>
            <person name="Brannstrom I.O."/>
            <person name="Guillou S."/>
            <person name="Cros-Aarteil S."/>
            <person name="Calhoun S."/>
            <person name="Kuo A."/>
            <person name="Mondo S."/>
            <person name="Pangilinan J."/>
            <person name="Riley R."/>
            <person name="Labutti K."/>
            <person name="Andreopoulos B."/>
            <person name="Lipzen A."/>
            <person name="Chen C."/>
            <person name="Yanf M."/>
            <person name="Daum C."/>
            <person name="Ng V."/>
            <person name="Clum A."/>
            <person name="Steindorff A."/>
            <person name="Ohm R."/>
            <person name="Martin F."/>
            <person name="Silar P."/>
            <person name="Natvig D."/>
            <person name="Lalanne C."/>
            <person name="Gautier V."/>
            <person name="Ament-Velasquez S.L."/>
            <person name="Kruys A."/>
            <person name="Hutchinson M.I."/>
            <person name="Powell A.J."/>
            <person name="Barry K."/>
            <person name="Miller A.N."/>
            <person name="Grigoriev I.V."/>
            <person name="Debuchy R."/>
            <person name="Gladieux P."/>
            <person name="Thoren M.H."/>
            <person name="Johannesson H."/>
        </authorList>
    </citation>
    <scope>NUCLEOTIDE SEQUENCE</scope>
    <source>
        <strain evidence="5">CBS 118394</strain>
    </source>
</reference>
<organism evidence="5 6">
    <name type="scientific">Apodospora peruviana</name>
    <dbReference type="NCBI Taxonomy" id="516989"/>
    <lineage>
        <taxon>Eukaryota</taxon>
        <taxon>Fungi</taxon>
        <taxon>Dikarya</taxon>
        <taxon>Ascomycota</taxon>
        <taxon>Pezizomycotina</taxon>
        <taxon>Sordariomycetes</taxon>
        <taxon>Sordariomycetidae</taxon>
        <taxon>Sordariales</taxon>
        <taxon>Lasiosphaeriaceae</taxon>
        <taxon>Apodospora</taxon>
    </lineage>
</organism>
<dbReference type="InterPro" id="IPR006913">
    <property type="entry name" value="CENP-V/GFA"/>
</dbReference>
<name>A0AAE0HXL6_9PEZI</name>
<comment type="caution">
    <text evidence="5">The sequence shown here is derived from an EMBL/GenBank/DDBJ whole genome shotgun (WGS) entry which is preliminary data.</text>
</comment>
<dbReference type="EMBL" id="JAUEDM010000007">
    <property type="protein sequence ID" value="KAK3314397.1"/>
    <property type="molecule type" value="Genomic_DNA"/>
</dbReference>
<protein>
    <submittedName>
        <fullName evidence="5">Mss4-like protein</fullName>
    </submittedName>
</protein>
<comment type="similarity">
    <text evidence="1">Belongs to the Gfa family.</text>
</comment>
<dbReference type="PANTHER" id="PTHR28620:SF1">
    <property type="entry name" value="CENP-V_GFA DOMAIN-CONTAINING PROTEIN"/>
    <property type="match status" value="1"/>
</dbReference>